<proteinExistence type="predicted"/>
<comment type="function">
    <text evidence="1">Potential calcium sensor.</text>
</comment>
<accession>A0ABD3JDK1</accession>
<dbReference type="Pfam" id="PF13833">
    <property type="entry name" value="EF-hand_8"/>
    <property type="match status" value="1"/>
</dbReference>
<feature type="domain" description="EF-hand" evidence="5">
    <location>
        <begin position="102"/>
        <end position="137"/>
    </location>
</feature>
<evidence type="ECO:0000259" key="5">
    <source>
        <dbReference type="PROSITE" id="PS50222"/>
    </source>
</evidence>
<keyword evidence="7" id="KW-1185">Reference proteome</keyword>
<gene>
    <name evidence="6" type="ORF">ACJRO7_034495</name>
</gene>
<keyword evidence="4" id="KW-0106">Calcium</keyword>
<dbReference type="Gene3D" id="1.10.238.10">
    <property type="entry name" value="EF-hand"/>
    <property type="match status" value="2"/>
</dbReference>
<dbReference type="InterPro" id="IPR039647">
    <property type="entry name" value="EF_hand_pair_protein_CML-like"/>
</dbReference>
<evidence type="ECO:0000256" key="1">
    <source>
        <dbReference type="ARBA" id="ARBA00003291"/>
    </source>
</evidence>
<evidence type="ECO:0000256" key="2">
    <source>
        <dbReference type="ARBA" id="ARBA00022723"/>
    </source>
</evidence>
<evidence type="ECO:0000256" key="3">
    <source>
        <dbReference type="ARBA" id="ARBA00022737"/>
    </source>
</evidence>
<evidence type="ECO:0000313" key="6">
    <source>
        <dbReference type="EMBL" id="KAL3722141.1"/>
    </source>
</evidence>
<dbReference type="FunFam" id="1.10.238.10:FF:000089">
    <property type="entry name" value="calmodulin-like protein 3"/>
    <property type="match status" value="1"/>
</dbReference>
<evidence type="ECO:0000313" key="7">
    <source>
        <dbReference type="Proteomes" id="UP001634007"/>
    </source>
</evidence>
<dbReference type="GO" id="GO:0046872">
    <property type="term" value="F:metal ion binding"/>
    <property type="evidence" value="ECO:0007669"/>
    <property type="project" value="UniProtKB-KW"/>
</dbReference>
<keyword evidence="2" id="KW-0479">Metal-binding</keyword>
<dbReference type="Proteomes" id="UP001634007">
    <property type="component" value="Unassembled WGS sequence"/>
</dbReference>
<dbReference type="SMART" id="SM00054">
    <property type="entry name" value="EFh"/>
    <property type="match status" value="3"/>
</dbReference>
<evidence type="ECO:0000256" key="4">
    <source>
        <dbReference type="ARBA" id="ARBA00022837"/>
    </source>
</evidence>
<dbReference type="InterPro" id="IPR011992">
    <property type="entry name" value="EF-hand-dom_pair"/>
</dbReference>
<dbReference type="PRINTS" id="PR00450">
    <property type="entry name" value="RECOVERIN"/>
</dbReference>
<feature type="domain" description="EF-hand" evidence="5">
    <location>
        <begin position="66"/>
        <end position="101"/>
    </location>
</feature>
<name>A0ABD3JDK1_EUCGL</name>
<dbReference type="SUPFAM" id="SSF47473">
    <property type="entry name" value="EF-hand"/>
    <property type="match status" value="1"/>
</dbReference>
<dbReference type="PROSITE" id="PS50222">
    <property type="entry name" value="EF_HAND_2"/>
    <property type="match status" value="3"/>
</dbReference>
<dbReference type="AlphaFoldDB" id="A0ABD3JDK1"/>
<dbReference type="CDD" id="cd00051">
    <property type="entry name" value="EFh"/>
    <property type="match status" value="2"/>
</dbReference>
<dbReference type="InterPro" id="IPR002048">
    <property type="entry name" value="EF_hand_dom"/>
</dbReference>
<sequence length="174" mass="19463">MSRFRLNLQYSLSKLPSFKLGKRRLSKDTSQRPAAAPIIYRPTTEVIRRITKEEYKLAMGTLGQGISDHEATEAFSVMDADKDGFVDFKEFLEVHQGPGSGIKSSDIEGAFRVYDLDGDGQISAEELWEVMKSLGEKCSLEDCRRMVSGVDADGNGSIDMDEFTTMMIRAMKQC</sequence>
<feature type="domain" description="EF-hand" evidence="5">
    <location>
        <begin position="138"/>
        <end position="173"/>
    </location>
</feature>
<dbReference type="InterPro" id="IPR018247">
    <property type="entry name" value="EF_Hand_1_Ca_BS"/>
</dbReference>
<dbReference type="EMBL" id="JBJKBG010000009">
    <property type="protein sequence ID" value="KAL3722141.1"/>
    <property type="molecule type" value="Genomic_DNA"/>
</dbReference>
<keyword evidence="3" id="KW-0677">Repeat</keyword>
<dbReference type="GO" id="GO:0005737">
    <property type="term" value="C:cytoplasm"/>
    <property type="evidence" value="ECO:0007669"/>
    <property type="project" value="UniProtKB-ARBA"/>
</dbReference>
<dbReference type="PROSITE" id="PS00018">
    <property type="entry name" value="EF_HAND_1"/>
    <property type="match status" value="3"/>
</dbReference>
<protein>
    <recommendedName>
        <fullName evidence="5">EF-hand domain-containing protein</fullName>
    </recommendedName>
</protein>
<dbReference type="Pfam" id="PF13499">
    <property type="entry name" value="EF-hand_7"/>
    <property type="match status" value="1"/>
</dbReference>
<dbReference type="PANTHER" id="PTHR10891">
    <property type="entry name" value="EF-HAND CALCIUM-BINDING DOMAIN CONTAINING PROTEIN"/>
    <property type="match status" value="1"/>
</dbReference>
<reference evidence="6 7" key="1">
    <citation type="submission" date="2024-11" db="EMBL/GenBank/DDBJ databases">
        <title>Chromosome-level genome assembly of Eucalyptus globulus Labill. provides insights into its genome evolution.</title>
        <authorList>
            <person name="Li X."/>
        </authorList>
    </citation>
    <scope>NUCLEOTIDE SEQUENCE [LARGE SCALE GENOMIC DNA]</scope>
    <source>
        <strain evidence="6">CL2024</strain>
        <tissue evidence="6">Fresh tender leaves</tissue>
    </source>
</reference>
<comment type="caution">
    <text evidence="6">The sequence shown here is derived from an EMBL/GenBank/DDBJ whole genome shotgun (WGS) entry which is preliminary data.</text>
</comment>
<organism evidence="6 7">
    <name type="scientific">Eucalyptus globulus</name>
    <name type="common">Tasmanian blue gum</name>
    <dbReference type="NCBI Taxonomy" id="34317"/>
    <lineage>
        <taxon>Eukaryota</taxon>
        <taxon>Viridiplantae</taxon>
        <taxon>Streptophyta</taxon>
        <taxon>Embryophyta</taxon>
        <taxon>Tracheophyta</taxon>
        <taxon>Spermatophyta</taxon>
        <taxon>Magnoliopsida</taxon>
        <taxon>eudicotyledons</taxon>
        <taxon>Gunneridae</taxon>
        <taxon>Pentapetalae</taxon>
        <taxon>rosids</taxon>
        <taxon>malvids</taxon>
        <taxon>Myrtales</taxon>
        <taxon>Myrtaceae</taxon>
        <taxon>Myrtoideae</taxon>
        <taxon>Eucalypteae</taxon>
        <taxon>Eucalyptus</taxon>
    </lineage>
</organism>